<evidence type="ECO:0000313" key="4">
    <source>
        <dbReference type="Proteomes" id="UP000216871"/>
    </source>
</evidence>
<dbReference type="AlphaFoldDB" id="A0A261FMN5"/>
<dbReference type="OrthoDB" id="1696406at2"/>
<organism evidence="3 4">
    <name type="scientific">Bifidobacterium myosotis</name>
    <dbReference type="NCBI Taxonomy" id="1630166"/>
    <lineage>
        <taxon>Bacteria</taxon>
        <taxon>Bacillati</taxon>
        <taxon>Actinomycetota</taxon>
        <taxon>Actinomycetes</taxon>
        <taxon>Bifidobacteriales</taxon>
        <taxon>Bifidobacteriaceae</taxon>
        <taxon>Bifidobacterium</taxon>
    </lineage>
</organism>
<comment type="caution">
    <text evidence="3">The sequence shown here is derived from an EMBL/GenBank/DDBJ whole genome shotgun (WGS) entry which is preliminary data.</text>
</comment>
<keyword evidence="4" id="KW-1185">Reference proteome</keyword>
<feature type="chain" id="PRO_5012175801" description="Lipoprotein" evidence="2">
    <location>
        <begin position="29"/>
        <end position="176"/>
    </location>
</feature>
<dbReference type="EMBL" id="MWWW01000008">
    <property type="protein sequence ID" value="OZG60414.1"/>
    <property type="molecule type" value="Genomic_DNA"/>
</dbReference>
<feature type="region of interest" description="Disordered" evidence="1">
    <location>
        <begin position="28"/>
        <end position="48"/>
    </location>
</feature>
<reference evidence="3 4" key="1">
    <citation type="journal article" date="2017" name="BMC Genomics">
        <title>Comparative genomic and phylogenomic analyses of the Bifidobacteriaceae family.</title>
        <authorList>
            <person name="Lugli G.A."/>
            <person name="Milani C."/>
            <person name="Turroni F."/>
            <person name="Duranti S."/>
            <person name="Mancabelli L."/>
            <person name="Mangifesta M."/>
            <person name="Ferrario C."/>
            <person name="Modesto M."/>
            <person name="Mattarelli P."/>
            <person name="Jiri K."/>
            <person name="van Sinderen D."/>
            <person name="Ventura M."/>
        </authorList>
    </citation>
    <scope>NUCLEOTIDE SEQUENCE [LARGE SCALE GENOMIC DNA]</scope>
    <source>
        <strain evidence="3 4">DSM 100196</strain>
    </source>
</reference>
<dbReference type="PROSITE" id="PS51257">
    <property type="entry name" value="PROKAR_LIPOPROTEIN"/>
    <property type="match status" value="1"/>
</dbReference>
<evidence type="ECO:0000256" key="2">
    <source>
        <dbReference type="SAM" id="SignalP"/>
    </source>
</evidence>
<accession>A0A261FMN5</accession>
<proteinExistence type="predicted"/>
<sequence>MPSNRRLTIPALIAATCLSFGLAGCSSANSTDTPNEQSQSAQNGDASAQFTDKAGIEQEYRESLGKLEFPAGYTPPETMDNLTADQYEKGFGDTRASFVWECAWKRDWLDTYGTNLDEAKKALQQLQTAKDMPYMQGNKVDDVMRQALQEQLDKAALGDPSAIQQDVEVNCPADWQ</sequence>
<feature type="signal peptide" evidence="2">
    <location>
        <begin position="1"/>
        <end position="28"/>
    </location>
</feature>
<evidence type="ECO:0008006" key="5">
    <source>
        <dbReference type="Google" id="ProtNLM"/>
    </source>
</evidence>
<evidence type="ECO:0000256" key="1">
    <source>
        <dbReference type="SAM" id="MobiDB-lite"/>
    </source>
</evidence>
<gene>
    <name evidence="3" type="ORF">BMYO_0875</name>
</gene>
<name>A0A261FMN5_9BIFI</name>
<evidence type="ECO:0000313" key="3">
    <source>
        <dbReference type="EMBL" id="OZG60414.1"/>
    </source>
</evidence>
<dbReference type="Proteomes" id="UP000216871">
    <property type="component" value="Unassembled WGS sequence"/>
</dbReference>
<dbReference type="RefSeq" id="WP_094667342.1">
    <property type="nucleotide sequence ID" value="NZ_MWWW01000008.1"/>
</dbReference>
<keyword evidence="2" id="KW-0732">Signal</keyword>
<protein>
    <recommendedName>
        <fullName evidence="5">Lipoprotein</fullName>
    </recommendedName>
</protein>